<dbReference type="GO" id="GO:0016787">
    <property type="term" value="F:hydrolase activity"/>
    <property type="evidence" value="ECO:0007669"/>
    <property type="project" value="UniProtKB-KW"/>
</dbReference>
<feature type="transmembrane region" description="Helical" evidence="4">
    <location>
        <begin position="279"/>
        <end position="299"/>
    </location>
</feature>
<evidence type="ECO:0000256" key="3">
    <source>
        <dbReference type="SAM" id="MobiDB-lite"/>
    </source>
</evidence>
<dbReference type="AlphaFoldDB" id="A0A542Y8P9"/>
<dbReference type="EMBL" id="VFON01000001">
    <property type="protein sequence ID" value="TQL44460.1"/>
    <property type="molecule type" value="Genomic_DNA"/>
</dbReference>
<keyword evidence="4" id="KW-0472">Membrane</keyword>
<evidence type="ECO:0000256" key="4">
    <source>
        <dbReference type="SAM" id="Phobius"/>
    </source>
</evidence>
<evidence type="ECO:0000313" key="6">
    <source>
        <dbReference type="Proteomes" id="UP000319094"/>
    </source>
</evidence>
<dbReference type="InterPro" id="IPR005754">
    <property type="entry name" value="Sortase"/>
</dbReference>
<dbReference type="RefSeq" id="WP_246055872.1">
    <property type="nucleotide sequence ID" value="NZ_BAAAUY010000020.1"/>
</dbReference>
<dbReference type="Gene3D" id="2.40.260.10">
    <property type="entry name" value="Sortase"/>
    <property type="match status" value="1"/>
</dbReference>
<protein>
    <submittedName>
        <fullName evidence="5">Sortase A</fullName>
    </submittedName>
</protein>
<evidence type="ECO:0000256" key="1">
    <source>
        <dbReference type="ARBA" id="ARBA00022801"/>
    </source>
</evidence>
<gene>
    <name evidence="5" type="ORF">FB468_2517</name>
</gene>
<evidence type="ECO:0000313" key="5">
    <source>
        <dbReference type="EMBL" id="TQL44460.1"/>
    </source>
</evidence>
<dbReference type="InterPro" id="IPR042002">
    <property type="entry name" value="Sortase_C"/>
</dbReference>
<dbReference type="Pfam" id="PF04203">
    <property type="entry name" value="Sortase"/>
    <property type="match status" value="1"/>
</dbReference>
<keyword evidence="1" id="KW-0378">Hydrolase</keyword>
<dbReference type="NCBIfam" id="NF033745">
    <property type="entry name" value="class_C_sortase"/>
    <property type="match status" value="1"/>
</dbReference>
<dbReference type="InterPro" id="IPR023365">
    <property type="entry name" value="Sortase_dom-sf"/>
</dbReference>
<reference evidence="5 6" key="1">
    <citation type="submission" date="2019-06" db="EMBL/GenBank/DDBJ databases">
        <title>Sequencing the genomes of 1000 actinobacteria strains.</title>
        <authorList>
            <person name="Klenk H.-P."/>
        </authorList>
    </citation>
    <scope>NUCLEOTIDE SEQUENCE [LARGE SCALE GENOMIC DNA]</scope>
    <source>
        <strain evidence="5 6">DSM 8803</strain>
    </source>
</reference>
<feature type="region of interest" description="Disordered" evidence="3">
    <location>
        <begin position="1"/>
        <end position="23"/>
    </location>
</feature>
<organism evidence="5 6">
    <name type="scientific">Leucobacter komagatae</name>
    <dbReference type="NCBI Taxonomy" id="55969"/>
    <lineage>
        <taxon>Bacteria</taxon>
        <taxon>Bacillati</taxon>
        <taxon>Actinomycetota</taxon>
        <taxon>Actinomycetes</taxon>
        <taxon>Micrococcales</taxon>
        <taxon>Microbacteriaceae</taxon>
        <taxon>Leucobacter</taxon>
    </lineage>
</organism>
<dbReference type="CDD" id="cd05827">
    <property type="entry name" value="Sortase_C"/>
    <property type="match status" value="1"/>
</dbReference>
<sequence>MAHALVLDTPGTSRPPRNRQRPGRRGLAVPVVLQVVAMIGIGALVYPAAADWFATLSHNAERSGYVRTVEGLSEEQRADGLAAARDYNANLPDGALVDPYSADGDPVAEAADEAAYRAYENVLRASDSGVIGEVVYPRLNIGLPLYHGAGDEAISRGVGHLYGSSLPVGGESTHSVLTSHSGLVHAALFTKLPQAKVGDVFEIRVLGESRYYEVDGLETVEPFVTDSLDVVPGEDRVTLFTCTPIGVNSHRFLVHGVRVPAPEGAGDMAVAGDGLTAGFPWWALAFVGGSGAVAYLLFAPRRRAASGARSGATINTDTDEKRMS</sequence>
<name>A0A542Y8P9_9MICO</name>
<accession>A0A542Y8P9</accession>
<feature type="active site" description="Proton donor/acceptor" evidence="2">
    <location>
        <position position="180"/>
    </location>
</feature>
<dbReference type="NCBIfam" id="TIGR01076">
    <property type="entry name" value="sortase_fam"/>
    <property type="match status" value="1"/>
</dbReference>
<evidence type="ECO:0000256" key="2">
    <source>
        <dbReference type="PIRSR" id="PIRSR605754-1"/>
    </source>
</evidence>
<keyword evidence="4" id="KW-0812">Transmembrane</keyword>
<dbReference type="Proteomes" id="UP000319094">
    <property type="component" value="Unassembled WGS sequence"/>
</dbReference>
<proteinExistence type="predicted"/>
<keyword evidence="4" id="KW-1133">Transmembrane helix</keyword>
<keyword evidence="6" id="KW-1185">Reference proteome</keyword>
<comment type="caution">
    <text evidence="5">The sequence shown here is derived from an EMBL/GenBank/DDBJ whole genome shotgun (WGS) entry which is preliminary data.</text>
</comment>
<dbReference type="SUPFAM" id="SSF63817">
    <property type="entry name" value="Sortase"/>
    <property type="match status" value="1"/>
</dbReference>
<feature type="active site" description="Acyl-thioester intermediate" evidence="2">
    <location>
        <position position="242"/>
    </location>
</feature>
<dbReference type="STRING" id="55969.SD72_11090"/>
<feature type="transmembrane region" description="Helical" evidence="4">
    <location>
        <begin position="27"/>
        <end position="49"/>
    </location>
</feature>